<evidence type="ECO:0000256" key="2">
    <source>
        <dbReference type="ARBA" id="ARBA00022475"/>
    </source>
</evidence>
<sequence length="297" mass="34117">MSSIKLRLLRAVFTHFGHCGTASRLRWGRALGWLAPRLLKSRAHVVRTNLRLCFPEHSEDEREAWLRRHFRLLAQSVVDRGLLWFGSVEDITAAIDIRGLEHLERLLAAKRPILMLAPHFIALDAAATRLTEFLERAATLYTPQSDPDVDRIVRDGRARFNDVRLLSRRDGVRGLIRQLRQGVPIYYLPDMDFGRQGAIFVPFFGIPAATIPATAQIARAWDAAVVPIVSRLDEASGRYSVDVLAPLDDFPGDDDPQQATRRINELLEQWVRSDPAQYYWVHRRFKTRPQQSDKKFY</sequence>
<evidence type="ECO:0000313" key="8">
    <source>
        <dbReference type="Proteomes" id="UP000214603"/>
    </source>
</evidence>
<dbReference type="Proteomes" id="UP000214603">
    <property type="component" value="Unassembled WGS sequence"/>
</dbReference>
<dbReference type="GO" id="GO:0016746">
    <property type="term" value="F:acyltransferase activity"/>
    <property type="evidence" value="ECO:0007669"/>
    <property type="project" value="UniProtKB-KW"/>
</dbReference>
<evidence type="ECO:0000256" key="4">
    <source>
        <dbReference type="ARBA" id="ARBA00022679"/>
    </source>
</evidence>
<reference evidence="8" key="1">
    <citation type="submission" date="2017-06" db="EMBL/GenBank/DDBJ databases">
        <title>Herbaspirillum phytohormonus sp. nov., isolated from the root nodule of Robinia pseudoacacia in lead-zinc mine.</title>
        <authorList>
            <person name="Fan M."/>
            <person name="Lin Y."/>
        </authorList>
    </citation>
    <scope>NUCLEOTIDE SEQUENCE [LARGE SCALE GENOMIC DNA]</scope>
    <source>
        <strain evidence="8">SC-089</strain>
    </source>
</reference>
<dbReference type="GO" id="GO:0009247">
    <property type="term" value="P:glycolipid biosynthetic process"/>
    <property type="evidence" value="ECO:0007669"/>
    <property type="project" value="UniProtKB-ARBA"/>
</dbReference>
<dbReference type="PANTHER" id="PTHR30606">
    <property type="entry name" value="LIPID A BIOSYNTHESIS LAUROYL ACYLTRANSFERASE"/>
    <property type="match status" value="1"/>
</dbReference>
<proteinExistence type="predicted"/>
<keyword evidence="5" id="KW-0472">Membrane</keyword>
<comment type="caution">
    <text evidence="7">The sequence shown here is derived from an EMBL/GenBank/DDBJ whole genome shotgun (WGS) entry which is preliminary data.</text>
</comment>
<dbReference type="RefSeq" id="WP_088603999.1">
    <property type="nucleotide sequence ID" value="NZ_NJIH01000007.1"/>
</dbReference>
<dbReference type="EMBL" id="NJIH01000007">
    <property type="protein sequence ID" value="OWT59269.1"/>
    <property type="molecule type" value="Genomic_DNA"/>
</dbReference>
<evidence type="ECO:0000256" key="6">
    <source>
        <dbReference type="ARBA" id="ARBA00023315"/>
    </source>
</evidence>
<evidence type="ECO:0000256" key="3">
    <source>
        <dbReference type="ARBA" id="ARBA00022519"/>
    </source>
</evidence>
<gene>
    <name evidence="7" type="ORF">CEY11_13920</name>
</gene>
<keyword evidence="6 7" id="KW-0012">Acyltransferase</keyword>
<evidence type="ECO:0000313" key="7">
    <source>
        <dbReference type="EMBL" id="OWT59269.1"/>
    </source>
</evidence>
<dbReference type="PIRSF" id="PIRSF026649">
    <property type="entry name" value="MsbB"/>
    <property type="match status" value="1"/>
</dbReference>
<dbReference type="OrthoDB" id="9803456at2"/>
<evidence type="ECO:0000256" key="5">
    <source>
        <dbReference type="ARBA" id="ARBA00023136"/>
    </source>
</evidence>
<protein>
    <submittedName>
        <fullName evidence="7">Acyltransferase</fullName>
    </submittedName>
</protein>
<keyword evidence="8" id="KW-1185">Reference proteome</keyword>
<dbReference type="Pfam" id="PF03279">
    <property type="entry name" value="Lip_A_acyltrans"/>
    <property type="match status" value="1"/>
</dbReference>
<accession>A0A225MK81</accession>
<dbReference type="AlphaFoldDB" id="A0A225MK81"/>
<keyword evidence="2" id="KW-1003">Cell membrane</keyword>
<keyword evidence="4 7" id="KW-0808">Transferase</keyword>
<name>A0A225MK81_9BURK</name>
<dbReference type="CDD" id="cd07984">
    <property type="entry name" value="LPLAT_LABLAT-like"/>
    <property type="match status" value="1"/>
</dbReference>
<dbReference type="PANTHER" id="PTHR30606:SF9">
    <property type="entry name" value="LIPID A BIOSYNTHESIS LAUROYLTRANSFERASE"/>
    <property type="match status" value="1"/>
</dbReference>
<keyword evidence="3" id="KW-0997">Cell inner membrane</keyword>
<evidence type="ECO:0000256" key="1">
    <source>
        <dbReference type="ARBA" id="ARBA00004533"/>
    </source>
</evidence>
<dbReference type="InterPro" id="IPR004960">
    <property type="entry name" value="LipA_acyltrans"/>
</dbReference>
<comment type="subcellular location">
    <subcellularLocation>
        <location evidence="1">Cell inner membrane</location>
    </subcellularLocation>
</comment>
<dbReference type="GO" id="GO:0005886">
    <property type="term" value="C:plasma membrane"/>
    <property type="evidence" value="ECO:0007669"/>
    <property type="project" value="UniProtKB-SubCell"/>
</dbReference>
<organism evidence="7 8">
    <name type="scientific">Candidimonas nitroreducens</name>
    <dbReference type="NCBI Taxonomy" id="683354"/>
    <lineage>
        <taxon>Bacteria</taxon>
        <taxon>Pseudomonadati</taxon>
        <taxon>Pseudomonadota</taxon>
        <taxon>Betaproteobacteria</taxon>
        <taxon>Burkholderiales</taxon>
        <taxon>Alcaligenaceae</taxon>
        <taxon>Candidimonas</taxon>
    </lineage>
</organism>